<proteinExistence type="inferred from homology"/>
<dbReference type="PATRIC" id="fig|1273541.4.peg.1670"/>
<accession>A0A0P0N3U5</accession>
<dbReference type="CDD" id="cd11642">
    <property type="entry name" value="SUMT"/>
    <property type="match status" value="1"/>
</dbReference>
<dbReference type="Gene3D" id="3.30.950.10">
    <property type="entry name" value="Methyltransferase, Cobalt-precorrin-4 Transmethylase, Domain 2"/>
    <property type="match status" value="1"/>
</dbReference>
<dbReference type="EMBL" id="CP013011">
    <property type="protein sequence ID" value="ALL01608.1"/>
    <property type="molecule type" value="Genomic_DNA"/>
</dbReference>
<comment type="similarity">
    <text evidence="6">Belongs to the precorrin methyltransferase family.</text>
</comment>
<dbReference type="PROSITE" id="PS00839">
    <property type="entry name" value="SUMT_1"/>
    <property type="match status" value="1"/>
</dbReference>
<feature type="domain" description="Tetrapyrrole methylase" evidence="7">
    <location>
        <begin position="11"/>
        <end position="223"/>
    </location>
</feature>
<dbReference type="Gene3D" id="3.40.1010.10">
    <property type="entry name" value="Cobalt-precorrin-4 Transmethylase, Domain 1"/>
    <property type="match status" value="1"/>
</dbReference>
<dbReference type="InterPro" id="IPR006366">
    <property type="entry name" value="CobA/CysG_C"/>
</dbReference>
<evidence type="ECO:0000256" key="1">
    <source>
        <dbReference type="ARBA" id="ARBA00012162"/>
    </source>
</evidence>
<dbReference type="GO" id="GO:0019354">
    <property type="term" value="P:siroheme biosynthetic process"/>
    <property type="evidence" value="ECO:0007669"/>
    <property type="project" value="InterPro"/>
</dbReference>
<protein>
    <recommendedName>
        <fullName evidence="1">uroporphyrinogen-III C-methyltransferase</fullName>
        <ecNumber evidence="1">2.1.1.107</ecNumber>
    </recommendedName>
</protein>
<dbReference type="AlphaFoldDB" id="A0A0P0N3U5"/>
<dbReference type="FunFam" id="3.30.950.10:FF:000001">
    <property type="entry name" value="Siroheme synthase"/>
    <property type="match status" value="1"/>
</dbReference>
<dbReference type="PANTHER" id="PTHR45790:SF3">
    <property type="entry name" value="S-ADENOSYL-L-METHIONINE-DEPENDENT UROPORPHYRINOGEN III METHYLTRANSFERASE, CHLOROPLASTIC"/>
    <property type="match status" value="1"/>
</dbReference>
<keyword evidence="3 6" id="KW-0808">Transferase</keyword>
<evidence type="ECO:0000256" key="6">
    <source>
        <dbReference type="RuleBase" id="RU003960"/>
    </source>
</evidence>
<evidence type="ECO:0000256" key="3">
    <source>
        <dbReference type="ARBA" id="ARBA00022679"/>
    </source>
</evidence>
<dbReference type="NCBIfam" id="TIGR01469">
    <property type="entry name" value="cobA_cysG_Cterm"/>
    <property type="match status" value="1"/>
</dbReference>
<keyword evidence="4" id="KW-0949">S-adenosyl-L-methionine</keyword>
<evidence type="ECO:0000256" key="4">
    <source>
        <dbReference type="ARBA" id="ARBA00022691"/>
    </source>
</evidence>
<dbReference type="STRING" id="1273541.Pyrde_1565"/>
<dbReference type="EC" id="2.1.1.107" evidence="1"/>
<organism evidence="8 9">
    <name type="scientific">Pyrodictium delaneyi</name>
    <dbReference type="NCBI Taxonomy" id="1273541"/>
    <lineage>
        <taxon>Archaea</taxon>
        <taxon>Thermoproteota</taxon>
        <taxon>Thermoprotei</taxon>
        <taxon>Desulfurococcales</taxon>
        <taxon>Pyrodictiaceae</taxon>
        <taxon>Pyrodictium</taxon>
    </lineage>
</organism>
<dbReference type="InterPro" id="IPR014776">
    <property type="entry name" value="4pyrrole_Mease_sub2"/>
</dbReference>
<name>A0A0P0N3U5_9CREN</name>
<dbReference type="InterPro" id="IPR050161">
    <property type="entry name" value="Siro_Cobalamin_biosynth"/>
</dbReference>
<evidence type="ECO:0000313" key="9">
    <source>
        <dbReference type="Proteomes" id="UP000058613"/>
    </source>
</evidence>
<evidence type="ECO:0000256" key="2">
    <source>
        <dbReference type="ARBA" id="ARBA00022603"/>
    </source>
</evidence>
<evidence type="ECO:0000256" key="5">
    <source>
        <dbReference type="ARBA" id="ARBA00023244"/>
    </source>
</evidence>
<dbReference type="GO" id="GO:0032259">
    <property type="term" value="P:methylation"/>
    <property type="evidence" value="ECO:0007669"/>
    <property type="project" value="UniProtKB-KW"/>
</dbReference>
<reference evidence="8 9" key="1">
    <citation type="submission" date="2015-10" db="EMBL/GenBank/DDBJ databases">
        <title>Complete genome sequence of hyperthermophilic archaeon Pyrodictium delaneyi Su06.</title>
        <authorList>
            <person name="Jung J.-H."/>
            <person name="Lin J."/>
            <person name="Holden J.F."/>
            <person name="Park C.-S."/>
        </authorList>
    </citation>
    <scope>NUCLEOTIDE SEQUENCE [LARGE SCALE GENOMIC DNA]</scope>
    <source>
        <strain evidence="8 9">Su06</strain>
    </source>
</reference>
<dbReference type="NCBIfam" id="NF004790">
    <property type="entry name" value="PRK06136.1"/>
    <property type="match status" value="1"/>
</dbReference>
<evidence type="ECO:0000259" key="7">
    <source>
        <dbReference type="Pfam" id="PF00590"/>
    </source>
</evidence>
<dbReference type="Pfam" id="PF00590">
    <property type="entry name" value="TP_methylase"/>
    <property type="match status" value="1"/>
</dbReference>
<dbReference type="InterPro" id="IPR014777">
    <property type="entry name" value="4pyrrole_Mease_sub1"/>
</dbReference>
<dbReference type="PROSITE" id="PS00840">
    <property type="entry name" value="SUMT_2"/>
    <property type="match status" value="1"/>
</dbReference>
<dbReference type="SUPFAM" id="SSF53790">
    <property type="entry name" value="Tetrapyrrole methylase"/>
    <property type="match status" value="1"/>
</dbReference>
<keyword evidence="5" id="KW-0627">Porphyrin biosynthesis</keyword>
<dbReference type="Proteomes" id="UP000058613">
    <property type="component" value="Chromosome"/>
</dbReference>
<sequence length="254" mass="27685">MVLVEECRRGRVYIVGAGPGDPELITVKGLRLIQQADVIVYDRLVAKELLKHAKPGAELIYAGKKPGAHTMTQEEINKLLLEKACEGKTVVRLHGGDPYVFGRGEEECIYLRDHGVECEVVPGLTSAIAGAAYAGIPVTSRGIASSFAVATGREAPNKDRKMVHYGRIMKSVDTLVVVMGVGNLENIVKEMVEEGIDPDLPVAIVEKATTPEQRVVTGKLRDIVEKAREAGVQPPALIIFGRTVELRDRLWRLS</sequence>
<gene>
    <name evidence="8" type="ORF">Pyrde_1565</name>
</gene>
<dbReference type="GO" id="GO:0004851">
    <property type="term" value="F:uroporphyrin-III C-methyltransferase activity"/>
    <property type="evidence" value="ECO:0007669"/>
    <property type="project" value="UniProtKB-EC"/>
</dbReference>
<dbReference type="InterPro" id="IPR003043">
    <property type="entry name" value="Uropor_MeTrfase_CS"/>
</dbReference>
<dbReference type="FunFam" id="3.40.1010.10:FF:000001">
    <property type="entry name" value="Siroheme synthase"/>
    <property type="match status" value="1"/>
</dbReference>
<dbReference type="PANTHER" id="PTHR45790">
    <property type="entry name" value="SIROHEME SYNTHASE-RELATED"/>
    <property type="match status" value="1"/>
</dbReference>
<dbReference type="KEGG" id="pdl:Pyrde_1565"/>
<evidence type="ECO:0000313" key="8">
    <source>
        <dbReference type="EMBL" id="ALL01608.1"/>
    </source>
</evidence>
<dbReference type="InterPro" id="IPR035996">
    <property type="entry name" value="4pyrrol_Methylase_sf"/>
</dbReference>
<dbReference type="InterPro" id="IPR000878">
    <property type="entry name" value="4pyrrol_Mease"/>
</dbReference>
<keyword evidence="2 6" id="KW-0489">Methyltransferase</keyword>